<reference evidence="3 4" key="1">
    <citation type="submission" date="2019-01" db="EMBL/GenBank/DDBJ databases">
        <title>Pseudolysobacter antarctica gen. nov., sp. nov., isolated from Fildes Peninsula, Antarctica.</title>
        <authorList>
            <person name="Wei Z."/>
            <person name="Peng F."/>
        </authorList>
    </citation>
    <scope>NUCLEOTIDE SEQUENCE [LARGE SCALE GENOMIC DNA]</scope>
    <source>
        <strain evidence="3 4">AQ6-296</strain>
    </source>
</reference>
<name>A0A411HL52_9GAMM</name>
<accession>A0A411HL52</accession>
<dbReference type="RefSeq" id="WP_129833790.1">
    <property type="nucleotide sequence ID" value="NZ_CP035704.1"/>
</dbReference>
<dbReference type="AlphaFoldDB" id="A0A411HL52"/>
<feature type="chain" id="PRO_5019230150" description="Haem-binding uptake Tiki superfamily ChaN domain-containing protein" evidence="2">
    <location>
        <begin position="26"/>
        <end position="460"/>
    </location>
</feature>
<proteinExistence type="predicted"/>
<dbReference type="KEGG" id="xbc:ELE36_12510"/>
<dbReference type="EMBL" id="CP035704">
    <property type="protein sequence ID" value="QBB71107.1"/>
    <property type="molecule type" value="Genomic_DNA"/>
</dbReference>
<feature type="signal peptide" evidence="2">
    <location>
        <begin position="1"/>
        <end position="25"/>
    </location>
</feature>
<organism evidence="3 4">
    <name type="scientific">Pseudolysobacter antarcticus</name>
    <dbReference type="NCBI Taxonomy" id="2511995"/>
    <lineage>
        <taxon>Bacteria</taxon>
        <taxon>Pseudomonadati</taxon>
        <taxon>Pseudomonadota</taxon>
        <taxon>Gammaproteobacteria</taxon>
        <taxon>Lysobacterales</taxon>
        <taxon>Rhodanobacteraceae</taxon>
        <taxon>Pseudolysobacter</taxon>
    </lineage>
</organism>
<feature type="compositionally biased region" description="Low complexity" evidence="1">
    <location>
        <begin position="35"/>
        <end position="47"/>
    </location>
</feature>
<evidence type="ECO:0000313" key="3">
    <source>
        <dbReference type="EMBL" id="QBB71107.1"/>
    </source>
</evidence>
<sequence>MTSRTTSRMLGLVLALPIATTTLSAQTAADNDSRAAPTATQPTNPAQWKAQQREAFAKSERIYKEALKQNGLLAQYRFMHKAASEDRTPAFRSIFSQYVSWYQTYLGDYAAARDTHSLQQVSESDDNTSPLAGRFQAKPAVDALLALSKDRQVVFFNEAHTFAHTRIVTIEMLAPLRAQGFDTFAVETLYDSDKELQKRGYPNIHSGFYTQDPLYSEMVRTALKLGFTVIAYEAEKADGDAREREQAATLVSRVLKKNPQARLVVNAGFAHIQKSGKYLDGKSMAEHFKQLSGIDPLCIEQTMMVDHDTPGHDHPFYRAAIESLHPVKPIVFIDTAGKPWSLKPAAYDVSVIFPPQVLRRGRPTWLEIDGARKPILVHQAELCQKQSPCLVEARYADEGEDAIPADRLSFQNIDILGAEAVAELYLRPGNYRLVAIDIDNRVLNRQTLNVAADAAEKKSP</sequence>
<gene>
    <name evidence="3" type="ORF">ELE36_12510</name>
</gene>
<evidence type="ECO:0000313" key="4">
    <source>
        <dbReference type="Proteomes" id="UP000291562"/>
    </source>
</evidence>
<dbReference type="OrthoDB" id="277629at2"/>
<keyword evidence="2" id="KW-0732">Signal</keyword>
<evidence type="ECO:0008006" key="5">
    <source>
        <dbReference type="Google" id="ProtNLM"/>
    </source>
</evidence>
<protein>
    <recommendedName>
        <fullName evidence="5">Haem-binding uptake Tiki superfamily ChaN domain-containing protein</fullName>
    </recommendedName>
</protein>
<keyword evidence="4" id="KW-1185">Reference proteome</keyword>
<dbReference type="Proteomes" id="UP000291562">
    <property type="component" value="Chromosome"/>
</dbReference>
<evidence type="ECO:0000256" key="1">
    <source>
        <dbReference type="SAM" id="MobiDB-lite"/>
    </source>
</evidence>
<feature type="region of interest" description="Disordered" evidence="1">
    <location>
        <begin position="27"/>
        <end position="48"/>
    </location>
</feature>
<evidence type="ECO:0000256" key="2">
    <source>
        <dbReference type="SAM" id="SignalP"/>
    </source>
</evidence>